<dbReference type="PANTHER" id="PTHR46568:SF1">
    <property type="entry name" value="ALKYLDIHYDROXYACETONEPHOSPHATE SYNTHASE, PEROXISOMAL"/>
    <property type="match status" value="1"/>
</dbReference>
<dbReference type="InterPro" id="IPR016171">
    <property type="entry name" value="Vanillyl_alc_oxidase_C-sub2"/>
</dbReference>
<dbReference type="Pfam" id="PF01565">
    <property type="entry name" value="FAD_binding_4"/>
    <property type="match status" value="1"/>
</dbReference>
<feature type="site" description="Important for enzyme activity" evidence="8">
    <location>
        <position position="308"/>
    </location>
</feature>
<feature type="binding site" evidence="7">
    <location>
        <begin position="124"/>
        <end position="130"/>
    </location>
    <ligand>
        <name>FAD</name>
        <dbReference type="ChEBI" id="CHEBI:57692"/>
    </ligand>
</feature>
<evidence type="ECO:0000256" key="2">
    <source>
        <dbReference type="ARBA" id="ARBA00022630"/>
    </source>
</evidence>
<dbReference type="InterPro" id="IPR025650">
    <property type="entry name" value="Alkyl-DHAP_Synthase"/>
</dbReference>
<dbReference type="InterPro" id="IPR006094">
    <property type="entry name" value="Oxid_FAD_bind_N"/>
</dbReference>
<dbReference type="GO" id="GO:0008610">
    <property type="term" value="P:lipid biosynthetic process"/>
    <property type="evidence" value="ECO:0007669"/>
    <property type="project" value="InterPro"/>
</dbReference>
<dbReference type="Proteomes" id="UP000318297">
    <property type="component" value="Unassembled WGS sequence"/>
</dbReference>
<dbReference type="PROSITE" id="PS51387">
    <property type="entry name" value="FAD_PCMH"/>
    <property type="match status" value="1"/>
</dbReference>
<evidence type="ECO:0000256" key="1">
    <source>
        <dbReference type="ARBA" id="ARBA00008000"/>
    </source>
</evidence>
<evidence type="ECO:0000256" key="8">
    <source>
        <dbReference type="PIRSR" id="PIRSR625650-4"/>
    </source>
</evidence>
<feature type="binding site" evidence="7">
    <location>
        <begin position="257"/>
        <end position="263"/>
    </location>
    <ligand>
        <name>FAD</name>
        <dbReference type="ChEBI" id="CHEBI:57692"/>
    </ligand>
</feature>
<dbReference type="InterPro" id="IPR036318">
    <property type="entry name" value="FAD-bd_PCMH-like_sf"/>
</dbReference>
<dbReference type="GO" id="GO:0008609">
    <property type="term" value="F:alkylglycerone-phosphate synthase activity"/>
    <property type="evidence" value="ECO:0007669"/>
    <property type="project" value="InterPro"/>
</dbReference>
<name>A0A561E7E4_9MICO</name>
<dbReference type="PANTHER" id="PTHR46568">
    <property type="entry name" value="ALKYLDIHYDROXYACETONEPHOSPHATE SYNTHASE, PEROXISOMAL"/>
    <property type="match status" value="1"/>
</dbReference>
<feature type="binding site" evidence="6">
    <location>
        <position position="384"/>
    </location>
    <ligand>
        <name>substrate</name>
    </ligand>
</feature>
<feature type="domain" description="FAD-binding PCMH-type" evidence="9">
    <location>
        <begin position="92"/>
        <end position="273"/>
    </location>
</feature>
<dbReference type="SUPFAM" id="SSF56176">
    <property type="entry name" value="FAD-binding/transporter-associated domain-like"/>
    <property type="match status" value="1"/>
</dbReference>
<dbReference type="GO" id="GO:0016491">
    <property type="term" value="F:oxidoreductase activity"/>
    <property type="evidence" value="ECO:0007669"/>
    <property type="project" value="UniProtKB-KW"/>
</dbReference>
<dbReference type="Gene3D" id="3.30.465.10">
    <property type="match status" value="1"/>
</dbReference>
<dbReference type="Pfam" id="PF02913">
    <property type="entry name" value="FAD-oxidase_C"/>
    <property type="match status" value="1"/>
</dbReference>
<dbReference type="Gene3D" id="3.30.300.330">
    <property type="match status" value="1"/>
</dbReference>
<evidence type="ECO:0000259" key="9">
    <source>
        <dbReference type="PROSITE" id="PS51387"/>
    </source>
</evidence>
<organism evidence="10 11">
    <name type="scientific">Rudaeicoccus suwonensis</name>
    <dbReference type="NCBI Taxonomy" id="657409"/>
    <lineage>
        <taxon>Bacteria</taxon>
        <taxon>Bacillati</taxon>
        <taxon>Actinomycetota</taxon>
        <taxon>Actinomycetes</taxon>
        <taxon>Micrococcales</taxon>
        <taxon>Dermacoccaceae</taxon>
        <taxon>Rudaeicoccus</taxon>
    </lineage>
</organism>
<dbReference type="InterPro" id="IPR016166">
    <property type="entry name" value="FAD-bd_PCMH"/>
</dbReference>
<dbReference type="OrthoDB" id="9811557at2"/>
<keyword evidence="3 7" id="KW-0274">FAD</keyword>
<dbReference type="InterPro" id="IPR016169">
    <property type="entry name" value="FAD-bd_PCMH_sub2"/>
</dbReference>
<protein>
    <submittedName>
        <fullName evidence="10">Alkyldihydroxyacetonephosphate synthase</fullName>
    </submittedName>
</protein>
<feature type="active site" description="Proton donor/acceptor" evidence="5">
    <location>
        <position position="445"/>
    </location>
</feature>
<evidence type="ECO:0000256" key="3">
    <source>
        <dbReference type="ARBA" id="ARBA00022827"/>
    </source>
</evidence>
<evidence type="ECO:0000256" key="5">
    <source>
        <dbReference type="PIRSR" id="PIRSR625650-1"/>
    </source>
</evidence>
<evidence type="ECO:0000313" key="10">
    <source>
        <dbReference type="EMBL" id="TWE11536.1"/>
    </source>
</evidence>
<comment type="similarity">
    <text evidence="1">Belongs to the FAD-binding oxidoreductase/transferase type 4 family.</text>
</comment>
<evidence type="ECO:0000313" key="11">
    <source>
        <dbReference type="Proteomes" id="UP000318297"/>
    </source>
</evidence>
<dbReference type="Gene3D" id="3.30.43.10">
    <property type="entry name" value="Uridine Diphospho-n-acetylenolpyruvylglucosamine Reductase, domain 2"/>
    <property type="match status" value="1"/>
</dbReference>
<reference evidence="10 11" key="1">
    <citation type="submission" date="2019-06" db="EMBL/GenBank/DDBJ databases">
        <title>Sequencing the genomes of 1000 actinobacteria strains.</title>
        <authorList>
            <person name="Klenk H.-P."/>
        </authorList>
    </citation>
    <scope>NUCLEOTIDE SEQUENCE [LARGE SCALE GENOMIC DNA]</scope>
    <source>
        <strain evidence="10 11">DSM 19560</strain>
    </source>
</reference>
<dbReference type="InterPro" id="IPR016167">
    <property type="entry name" value="FAD-bd_PCMH_sub1"/>
</dbReference>
<dbReference type="InterPro" id="IPR004113">
    <property type="entry name" value="FAD-bd_oxidored_4_C"/>
</dbReference>
<evidence type="ECO:0000256" key="7">
    <source>
        <dbReference type="PIRSR" id="PIRSR625650-3"/>
    </source>
</evidence>
<dbReference type="Gene3D" id="3.30.70.3450">
    <property type="match status" value="1"/>
</dbReference>
<dbReference type="Gene3D" id="1.10.45.10">
    <property type="entry name" value="Vanillyl-alcohol Oxidase, Chain A, domain 4"/>
    <property type="match status" value="1"/>
</dbReference>
<dbReference type="AlphaFoldDB" id="A0A561E7E4"/>
<dbReference type="GO" id="GO:0071949">
    <property type="term" value="F:FAD binding"/>
    <property type="evidence" value="ECO:0007669"/>
    <property type="project" value="InterPro"/>
</dbReference>
<comment type="cofactor">
    <cofactor evidence="7">
        <name>FAD</name>
        <dbReference type="ChEBI" id="CHEBI:57692"/>
    </cofactor>
</comment>
<accession>A0A561E7E4</accession>
<comment type="caution">
    <text evidence="10">The sequence shown here is derived from an EMBL/GenBank/DDBJ whole genome shotgun (WGS) entry which is preliminary data.</text>
</comment>
<dbReference type="EMBL" id="VIVQ01000001">
    <property type="protein sequence ID" value="TWE11536.1"/>
    <property type="molecule type" value="Genomic_DNA"/>
</dbReference>
<evidence type="ECO:0000256" key="6">
    <source>
        <dbReference type="PIRSR" id="PIRSR625650-2"/>
    </source>
</evidence>
<dbReference type="SUPFAM" id="SSF55103">
    <property type="entry name" value="FAD-linked oxidases, C-terminal domain"/>
    <property type="match status" value="1"/>
</dbReference>
<keyword evidence="2" id="KW-0285">Flavoprotein</keyword>
<gene>
    <name evidence="10" type="ORF">BKA23_0309</name>
</gene>
<keyword evidence="11" id="KW-1185">Reference proteome</keyword>
<proteinExistence type="inferred from homology"/>
<keyword evidence="4" id="KW-0560">Oxidoreductase</keyword>
<feature type="binding site" evidence="7">
    <location>
        <begin position="206"/>
        <end position="209"/>
    </location>
    <ligand>
        <name>FAD</name>
        <dbReference type="ChEBI" id="CHEBI:57692"/>
    </ligand>
</feature>
<dbReference type="InterPro" id="IPR016164">
    <property type="entry name" value="FAD-linked_Oxase-like_C"/>
</dbReference>
<evidence type="ECO:0000256" key="4">
    <source>
        <dbReference type="ARBA" id="ARBA00023002"/>
    </source>
</evidence>
<sequence>MHWSRWGDPGHTGTLPEAAIALLELAFGPIEPRATIPLEDVRLPPARLDAEVLAAYVGVVGELNVSTADEARLRHTHGKSTPDLLAAREGDFAAAPDAVVRPADHDEVLAVLRLSRTLRVAVVPYGGGTSVVSGLSADGTTFAGVIALDLARLDHLLAVDVVSSTATLEAGVLGPRAEELLAEHGMTLGHFPQSFEYASIGGFAATRSSGQSSSGYGRFDSMVVSLKVATPDGTWELGVAPASAAGPDLRQVVLGSEGAFGVITEVTVAVRPVPAERAYETWRFASFEGGADAMRALVQGDVNPTVLRLSDELETAVNLAKPEQIGSESGGGALMLCGYEGTEQRVRRMREELSAVLRERGGTFVGEQDGRDWAAGRFSAPYLRDALLDNGVLVETVETATTWSNLPRLYAAVQEALAAALTTEAGAPMVLCHISHVYRTGASLYFTVAAKELVDGRAQWALAKAAVGDAIVAAGGTITHHHAVGRDHKPWLAAEIGDQGVAVLRAVKQALDPEGILNPGVLIP</sequence>